<dbReference type="Proteomes" id="UP001153269">
    <property type="component" value="Unassembled WGS sequence"/>
</dbReference>
<feature type="region of interest" description="Disordered" evidence="1">
    <location>
        <begin position="81"/>
        <end position="115"/>
    </location>
</feature>
<name>A0A9N7VJP3_PLEPL</name>
<protein>
    <submittedName>
        <fullName evidence="2">Uncharacterized protein</fullName>
    </submittedName>
</protein>
<organism evidence="2 3">
    <name type="scientific">Pleuronectes platessa</name>
    <name type="common">European plaice</name>
    <dbReference type="NCBI Taxonomy" id="8262"/>
    <lineage>
        <taxon>Eukaryota</taxon>
        <taxon>Metazoa</taxon>
        <taxon>Chordata</taxon>
        <taxon>Craniata</taxon>
        <taxon>Vertebrata</taxon>
        <taxon>Euteleostomi</taxon>
        <taxon>Actinopterygii</taxon>
        <taxon>Neopterygii</taxon>
        <taxon>Teleostei</taxon>
        <taxon>Neoteleostei</taxon>
        <taxon>Acanthomorphata</taxon>
        <taxon>Carangaria</taxon>
        <taxon>Pleuronectiformes</taxon>
        <taxon>Pleuronectoidei</taxon>
        <taxon>Pleuronectidae</taxon>
        <taxon>Pleuronectes</taxon>
    </lineage>
</organism>
<keyword evidence="3" id="KW-1185">Reference proteome</keyword>
<evidence type="ECO:0000313" key="3">
    <source>
        <dbReference type="Proteomes" id="UP001153269"/>
    </source>
</evidence>
<proteinExistence type="predicted"/>
<evidence type="ECO:0000256" key="1">
    <source>
        <dbReference type="SAM" id="MobiDB-lite"/>
    </source>
</evidence>
<gene>
    <name evidence="2" type="ORF">PLEPLA_LOCUS38451</name>
</gene>
<dbReference type="AlphaFoldDB" id="A0A9N7VJP3"/>
<reference evidence="2" key="1">
    <citation type="submission" date="2020-03" db="EMBL/GenBank/DDBJ databases">
        <authorList>
            <person name="Weist P."/>
        </authorList>
    </citation>
    <scope>NUCLEOTIDE SEQUENCE</scope>
</reference>
<evidence type="ECO:0000313" key="2">
    <source>
        <dbReference type="EMBL" id="CAB1450759.1"/>
    </source>
</evidence>
<feature type="compositionally biased region" description="Basic and acidic residues" evidence="1">
    <location>
        <begin position="83"/>
        <end position="115"/>
    </location>
</feature>
<accession>A0A9N7VJP3</accession>
<dbReference type="EMBL" id="CADEAL010004066">
    <property type="protein sequence ID" value="CAB1450759.1"/>
    <property type="molecule type" value="Genomic_DNA"/>
</dbReference>
<sequence length="115" mass="12667">MAEGSRKGQERVCRVWLVCCQTLCGSATAAADKRRGCAKDGAHRETSALISDGLTGCADRAVAQEEEEERCNGRTSCLKTRSKTRETTREGGRTKRRETTEGREVIWSSEREKAG</sequence>
<comment type="caution">
    <text evidence="2">The sequence shown here is derived from an EMBL/GenBank/DDBJ whole genome shotgun (WGS) entry which is preliminary data.</text>
</comment>